<proteinExistence type="predicted"/>
<feature type="compositionally biased region" description="Acidic residues" evidence="1">
    <location>
        <begin position="105"/>
        <end position="116"/>
    </location>
</feature>
<reference evidence="2 3" key="1">
    <citation type="submission" date="2017-12" db="EMBL/GenBank/DDBJ databases">
        <title>Genome Sequence of a Multidrug-Resistant Candida haemulonii Isolate from a Patient with Chronic Leg Ulcers in Israel.</title>
        <authorList>
            <person name="Chow N.A."/>
            <person name="Gade L."/>
            <person name="Batra D."/>
            <person name="Rowe L.A."/>
            <person name="Ben-Ami R."/>
            <person name="Loparev V.N."/>
            <person name="Litvintseva A.P."/>
        </authorList>
    </citation>
    <scope>NUCLEOTIDE SEQUENCE [LARGE SCALE GENOMIC DNA]</scope>
    <source>
        <strain evidence="2 3">B11899</strain>
    </source>
</reference>
<comment type="caution">
    <text evidence="2">The sequence shown here is derived from an EMBL/GenBank/DDBJ whole genome shotgun (WGS) entry which is preliminary data.</text>
</comment>
<dbReference type="GeneID" id="37010006"/>
<feature type="compositionally biased region" description="Basic and acidic residues" evidence="1">
    <location>
        <begin position="254"/>
        <end position="264"/>
    </location>
</feature>
<evidence type="ECO:0000256" key="1">
    <source>
        <dbReference type="SAM" id="MobiDB-lite"/>
    </source>
</evidence>
<protein>
    <submittedName>
        <fullName evidence="2">Uncharacterized protein</fullName>
    </submittedName>
</protein>
<feature type="region of interest" description="Disordered" evidence="1">
    <location>
        <begin position="98"/>
        <end position="180"/>
    </location>
</feature>
<accession>A0A2V1AV67</accession>
<dbReference type="EMBL" id="PKFO01000006">
    <property type="protein sequence ID" value="PVH22010.1"/>
    <property type="molecule type" value="Genomic_DNA"/>
</dbReference>
<name>A0A2V1AV67_9ASCO</name>
<dbReference type="RefSeq" id="XP_025342950.1">
    <property type="nucleotide sequence ID" value="XM_025488288.1"/>
</dbReference>
<dbReference type="Proteomes" id="UP000244309">
    <property type="component" value="Unassembled WGS sequence"/>
</dbReference>
<feature type="compositionally biased region" description="Basic and acidic residues" evidence="1">
    <location>
        <begin position="149"/>
        <end position="165"/>
    </location>
</feature>
<feature type="region of interest" description="Disordered" evidence="1">
    <location>
        <begin position="233"/>
        <end position="264"/>
    </location>
</feature>
<dbReference type="AlphaFoldDB" id="A0A2V1AV67"/>
<evidence type="ECO:0000313" key="3">
    <source>
        <dbReference type="Proteomes" id="UP000244309"/>
    </source>
</evidence>
<dbReference type="OrthoDB" id="4075814at2759"/>
<evidence type="ECO:0000313" key="2">
    <source>
        <dbReference type="EMBL" id="PVH22010.1"/>
    </source>
</evidence>
<sequence length="264" mass="30453">MPHFFIPTIPETYKKLRYKVNYFIVDTRSKWYSTSRNPRLVQSKFQGQTMITLRVHPHDKYLIKPGEFLSLEKKDPDTFSLNSFVDMYCQEMVDNMSFPDYEGSEKDEEEDSQEQDQDTKEAPKINSVDINEPPISPITRASNFIRSFSRSERKAVNMEKEESPKAPESPKTPESPITRKRDFYRRMLGIRRWEEEPLEESTSIGMEVSGDFSSPSPKVWRRVLSDISLSAAQISTGSAPSSRGAYENLSSDLTEGRLREVRAA</sequence>
<feature type="compositionally biased region" description="Polar residues" evidence="1">
    <location>
        <begin position="139"/>
        <end position="148"/>
    </location>
</feature>
<organism evidence="2 3">
    <name type="scientific">Candidozyma haemuli</name>
    <dbReference type="NCBI Taxonomy" id="45357"/>
    <lineage>
        <taxon>Eukaryota</taxon>
        <taxon>Fungi</taxon>
        <taxon>Dikarya</taxon>
        <taxon>Ascomycota</taxon>
        <taxon>Saccharomycotina</taxon>
        <taxon>Pichiomycetes</taxon>
        <taxon>Metschnikowiaceae</taxon>
        <taxon>Candidozyma</taxon>
    </lineage>
</organism>
<dbReference type="VEuPathDB" id="FungiDB:CXQ85_004676"/>
<keyword evidence="3" id="KW-1185">Reference proteome</keyword>
<gene>
    <name evidence="2" type="ORF">CXQ85_004676</name>
</gene>